<dbReference type="Proteomes" id="UP000324222">
    <property type="component" value="Unassembled WGS sequence"/>
</dbReference>
<keyword evidence="3" id="KW-1185">Reference proteome</keyword>
<dbReference type="EMBL" id="VSRR010136781">
    <property type="protein sequence ID" value="MPD03583.1"/>
    <property type="molecule type" value="Genomic_DNA"/>
</dbReference>
<evidence type="ECO:0000313" key="3">
    <source>
        <dbReference type="Proteomes" id="UP000324222"/>
    </source>
</evidence>
<evidence type="ECO:0000256" key="1">
    <source>
        <dbReference type="SAM" id="MobiDB-lite"/>
    </source>
</evidence>
<gene>
    <name evidence="2" type="ORF">E2C01_099224</name>
</gene>
<name>A0A5B7K4Y1_PORTR</name>
<accession>A0A5B7K4Y1</accession>
<reference evidence="2 3" key="1">
    <citation type="submission" date="2019-05" db="EMBL/GenBank/DDBJ databases">
        <title>Another draft genome of Portunus trituberculatus and its Hox gene families provides insights of decapod evolution.</title>
        <authorList>
            <person name="Jeong J.-H."/>
            <person name="Song I."/>
            <person name="Kim S."/>
            <person name="Choi T."/>
            <person name="Kim D."/>
            <person name="Ryu S."/>
            <person name="Kim W."/>
        </authorList>
    </citation>
    <scope>NUCLEOTIDE SEQUENCE [LARGE SCALE GENOMIC DNA]</scope>
    <source>
        <tissue evidence="2">Muscle</tissue>
    </source>
</reference>
<organism evidence="2 3">
    <name type="scientific">Portunus trituberculatus</name>
    <name type="common">Swimming crab</name>
    <name type="synonym">Neptunus trituberculatus</name>
    <dbReference type="NCBI Taxonomy" id="210409"/>
    <lineage>
        <taxon>Eukaryota</taxon>
        <taxon>Metazoa</taxon>
        <taxon>Ecdysozoa</taxon>
        <taxon>Arthropoda</taxon>
        <taxon>Crustacea</taxon>
        <taxon>Multicrustacea</taxon>
        <taxon>Malacostraca</taxon>
        <taxon>Eumalacostraca</taxon>
        <taxon>Eucarida</taxon>
        <taxon>Decapoda</taxon>
        <taxon>Pleocyemata</taxon>
        <taxon>Brachyura</taxon>
        <taxon>Eubrachyura</taxon>
        <taxon>Portunoidea</taxon>
        <taxon>Portunidae</taxon>
        <taxon>Portuninae</taxon>
        <taxon>Portunus</taxon>
    </lineage>
</organism>
<feature type="compositionally biased region" description="Polar residues" evidence="1">
    <location>
        <begin position="1"/>
        <end position="16"/>
    </location>
</feature>
<comment type="caution">
    <text evidence="2">The sequence shown here is derived from an EMBL/GenBank/DDBJ whole genome shotgun (WGS) entry which is preliminary data.</text>
</comment>
<evidence type="ECO:0000313" key="2">
    <source>
        <dbReference type="EMBL" id="MPD03583.1"/>
    </source>
</evidence>
<sequence>MHRSTPATSIQDSLPDSTADHVHKHTSGPLTHWLAFFLVVARREDLREAWEEGETVTVMVGVKMH</sequence>
<dbReference type="AlphaFoldDB" id="A0A5B7K4Y1"/>
<feature type="region of interest" description="Disordered" evidence="1">
    <location>
        <begin position="1"/>
        <end position="25"/>
    </location>
</feature>
<protein>
    <submittedName>
        <fullName evidence="2">Uncharacterized protein</fullName>
    </submittedName>
</protein>
<proteinExistence type="predicted"/>